<organism evidence="1 2">
    <name type="scientific">Zestosphaera tikiterensis</name>
    <dbReference type="NCBI Taxonomy" id="1973259"/>
    <lineage>
        <taxon>Archaea</taxon>
        <taxon>Thermoproteota</taxon>
        <taxon>Thermoprotei</taxon>
        <taxon>Desulfurococcales</taxon>
        <taxon>Desulfurococcaceae</taxon>
        <taxon>Zestosphaera</taxon>
    </lineage>
</organism>
<dbReference type="SUPFAM" id="SSF81301">
    <property type="entry name" value="Nucleotidyltransferase"/>
    <property type="match status" value="1"/>
</dbReference>
<proteinExistence type="predicted"/>
<dbReference type="Gene3D" id="3.30.460.40">
    <property type="match status" value="1"/>
</dbReference>
<name>A0A2R7Y264_9CREN</name>
<gene>
    <name evidence="1" type="ORF">B7O98_09055</name>
</gene>
<dbReference type="Proteomes" id="UP000244093">
    <property type="component" value="Unassembled WGS sequence"/>
</dbReference>
<accession>A0A2R7Y264</accession>
<comment type="caution">
    <text evidence="1">The sequence shown here is derived from an EMBL/GenBank/DDBJ whole genome shotgun (WGS) entry which is preliminary data.</text>
</comment>
<evidence type="ECO:0008006" key="3">
    <source>
        <dbReference type="Google" id="ProtNLM"/>
    </source>
</evidence>
<dbReference type="InterPro" id="IPR043519">
    <property type="entry name" value="NT_sf"/>
</dbReference>
<protein>
    <recommendedName>
        <fullName evidence="3">Nucleotidyltransferase</fullName>
    </recommendedName>
</protein>
<evidence type="ECO:0000313" key="1">
    <source>
        <dbReference type="EMBL" id="PUA31636.1"/>
    </source>
</evidence>
<dbReference type="AlphaFoldDB" id="A0A2R7Y264"/>
<sequence length="222" mass="25866">MDFRFYGDIDDVDDSSIVFDRSSRTVYLFKPRLNPEDEIALRFSRILEKLRIEYVVVAGYIAILFGRGRRTEDLDFIVMPLTEDMFVDLCREVSEEGFTLMQGDVRLESSVRSVYRDYLAKGYSVRFMYGDVIFPNVEFKFSSTTIHKHALNNSYRVVINDEHTVKISPPELQIVYKLYLGSDKDVGDAVFLYTLLKDDIDVNELERWCRELKVNCSVLEGV</sequence>
<reference evidence="1 2" key="1">
    <citation type="journal article" date="2018" name="Syst. Appl. Microbiol.">
        <title>A new symbiotic nanoarchaeote (Candidatus Nanoclepta minutus) and its host (Zestosphaera tikiterensis gen. nov., sp. nov.) from a New Zealand hot spring.</title>
        <authorList>
            <person name="St John E."/>
            <person name="Liu Y."/>
            <person name="Podar M."/>
            <person name="Stott M.B."/>
            <person name="Meneghin J."/>
            <person name="Chen Z."/>
            <person name="Lagutin K."/>
            <person name="Mitchell K."/>
            <person name="Reysenbach A.L."/>
        </authorList>
    </citation>
    <scope>NUCLEOTIDE SEQUENCE [LARGE SCALE GENOMIC DNA]</scope>
    <source>
        <strain evidence="1">NZ3</strain>
    </source>
</reference>
<dbReference type="EMBL" id="NBVN01000008">
    <property type="protein sequence ID" value="PUA31636.1"/>
    <property type="molecule type" value="Genomic_DNA"/>
</dbReference>
<evidence type="ECO:0000313" key="2">
    <source>
        <dbReference type="Proteomes" id="UP000244093"/>
    </source>
</evidence>